<gene>
    <name evidence="1" type="ORF">EVAR_62432_1</name>
</gene>
<dbReference type="AlphaFoldDB" id="A0A4C1Z6B4"/>
<accession>A0A4C1Z6B4</accession>
<protein>
    <submittedName>
        <fullName evidence="1">Uncharacterized protein</fullName>
    </submittedName>
</protein>
<dbReference type="EMBL" id="BGZK01001620">
    <property type="protein sequence ID" value="GBP83418.1"/>
    <property type="molecule type" value="Genomic_DNA"/>
</dbReference>
<reference evidence="1 2" key="1">
    <citation type="journal article" date="2019" name="Commun. Biol.">
        <title>The bagworm genome reveals a unique fibroin gene that provides high tensile strength.</title>
        <authorList>
            <person name="Kono N."/>
            <person name="Nakamura H."/>
            <person name="Ohtoshi R."/>
            <person name="Tomita M."/>
            <person name="Numata K."/>
            <person name="Arakawa K."/>
        </authorList>
    </citation>
    <scope>NUCLEOTIDE SEQUENCE [LARGE SCALE GENOMIC DNA]</scope>
</reference>
<dbReference type="Proteomes" id="UP000299102">
    <property type="component" value="Unassembled WGS sequence"/>
</dbReference>
<keyword evidence="2" id="KW-1185">Reference proteome</keyword>
<sequence length="94" mass="10882">MSQRYFRFSHTRWRGGRDASGAEGPRQACTLEEGTGLRYKRSMRSDGTKPDSAYAPLRLNAVLYVLVFVWNGPDLNLTLTRYRIIVDFRGRLRL</sequence>
<proteinExistence type="predicted"/>
<name>A0A4C1Z6B4_EUMVA</name>
<evidence type="ECO:0000313" key="2">
    <source>
        <dbReference type="Proteomes" id="UP000299102"/>
    </source>
</evidence>
<evidence type="ECO:0000313" key="1">
    <source>
        <dbReference type="EMBL" id="GBP83418.1"/>
    </source>
</evidence>
<organism evidence="1 2">
    <name type="scientific">Eumeta variegata</name>
    <name type="common">Bagworm moth</name>
    <name type="synonym">Eumeta japonica</name>
    <dbReference type="NCBI Taxonomy" id="151549"/>
    <lineage>
        <taxon>Eukaryota</taxon>
        <taxon>Metazoa</taxon>
        <taxon>Ecdysozoa</taxon>
        <taxon>Arthropoda</taxon>
        <taxon>Hexapoda</taxon>
        <taxon>Insecta</taxon>
        <taxon>Pterygota</taxon>
        <taxon>Neoptera</taxon>
        <taxon>Endopterygota</taxon>
        <taxon>Lepidoptera</taxon>
        <taxon>Glossata</taxon>
        <taxon>Ditrysia</taxon>
        <taxon>Tineoidea</taxon>
        <taxon>Psychidae</taxon>
        <taxon>Oiketicinae</taxon>
        <taxon>Eumeta</taxon>
    </lineage>
</organism>
<comment type="caution">
    <text evidence="1">The sequence shown here is derived from an EMBL/GenBank/DDBJ whole genome shotgun (WGS) entry which is preliminary data.</text>
</comment>